<reference evidence="1 2" key="1">
    <citation type="submission" date="2024-09" db="EMBL/GenBank/DDBJ databases">
        <title>Rethinking Asexuality: The Enigmatic Case of Functional Sexual Genes in Lepraria (Stereocaulaceae).</title>
        <authorList>
            <person name="Doellman M."/>
            <person name="Sun Y."/>
            <person name="Barcenas-Pena A."/>
            <person name="Lumbsch H.T."/>
            <person name="Grewe F."/>
        </authorList>
    </citation>
    <scope>NUCLEOTIDE SEQUENCE [LARGE SCALE GENOMIC DNA]</scope>
    <source>
        <strain evidence="1 2">Mercado 3170</strain>
    </source>
</reference>
<accession>A0ABR4AI73</accession>
<evidence type="ECO:0000313" key="2">
    <source>
        <dbReference type="Proteomes" id="UP001590950"/>
    </source>
</evidence>
<evidence type="ECO:0000313" key="1">
    <source>
        <dbReference type="EMBL" id="KAL2045477.1"/>
    </source>
</evidence>
<dbReference type="EMBL" id="JBEFKJ010000006">
    <property type="protein sequence ID" value="KAL2045477.1"/>
    <property type="molecule type" value="Genomic_DNA"/>
</dbReference>
<dbReference type="Proteomes" id="UP001590950">
    <property type="component" value="Unassembled WGS sequence"/>
</dbReference>
<keyword evidence="2" id="KW-1185">Reference proteome</keyword>
<gene>
    <name evidence="1" type="ORF">N7G274_001905</name>
</gene>
<protein>
    <submittedName>
        <fullName evidence="1">Uncharacterized protein</fullName>
    </submittedName>
</protein>
<proteinExistence type="predicted"/>
<name>A0ABR4AI73_9LECA</name>
<comment type="caution">
    <text evidence="1">The sequence shown here is derived from an EMBL/GenBank/DDBJ whole genome shotgun (WGS) entry which is preliminary data.</text>
</comment>
<sequence>MAVRQVYIFALSSFTSFTLPDRCGQYLTAANCTYDLAASALSSQLITHTPYSVANVTFASPNGTRGEPYGILNGFARQARNSTFRGERAEHCLPVLDSK</sequence>
<organism evidence="1 2">
    <name type="scientific">Stereocaulon virgatum</name>
    <dbReference type="NCBI Taxonomy" id="373712"/>
    <lineage>
        <taxon>Eukaryota</taxon>
        <taxon>Fungi</taxon>
        <taxon>Dikarya</taxon>
        <taxon>Ascomycota</taxon>
        <taxon>Pezizomycotina</taxon>
        <taxon>Lecanoromycetes</taxon>
        <taxon>OSLEUM clade</taxon>
        <taxon>Lecanoromycetidae</taxon>
        <taxon>Lecanorales</taxon>
        <taxon>Lecanorineae</taxon>
        <taxon>Stereocaulaceae</taxon>
        <taxon>Stereocaulon</taxon>
    </lineage>
</organism>